<dbReference type="NCBIfam" id="TIGR01552">
    <property type="entry name" value="phd_fam"/>
    <property type="match status" value="1"/>
</dbReference>
<dbReference type="EMBL" id="VBSB01000014">
    <property type="protein sequence ID" value="NTY62140.1"/>
    <property type="molecule type" value="Genomic_DNA"/>
</dbReference>
<protein>
    <recommendedName>
        <fullName evidence="2">Antitoxin</fullName>
    </recommendedName>
</protein>
<proteinExistence type="inferred from homology"/>
<evidence type="ECO:0000256" key="1">
    <source>
        <dbReference type="ARBA" id="ARBA00009981"/>
    </source>
</evidence>
<dbReference type="Proteomes" id="UP000708347">
    <property type="component" value="Unassembled WGS sequence"/>
</dbReference>
<gene>
    <name evidence="3" type="ORF">FEG63_21585</name>
</gene>
<sequence>MCATLTGMEVIGVRELRQHASRYLARVEAGEELGVTNNGRLVARLVPVQAATRSREALIETGALIPARHPRNLLDVTAIPARDRQRNLSDVLNEMRNEQ</sequence>
<dbReference type="InterPro" id="IPR006442">
    <property type="entry name" value="Antitoxin_Phd/YefM"/>
</dbReference>
<dbReference type="PANTHER" id="PTHR35377:SF5">
    <property type="entry name" value="ANTITOXIN VAPB46"/>
    <property type="match status" value="1"/>
</dbReference>
<dbReference type="InterPro" id="IPR036165">
    <property type="entry name" value="YefM-like_sf"/>
</dbReference>
<comment type="function">
    <text evidence="2">Antitoxin component of a type II toxin-antitoxin (TA) system.</text>
</comment>
<dbReference type="InterPro" id="IPR051416">
    <property type="entry name" value="phD-YefM_TA_antitoxins"/>
</dbReference>
<name>A0ABX2JXJ7_9MYCO</name>
<keyword evidence="4" id="KW-1185">Reference proteome</keyword>
<dbReference type="Pfam" id="PF02604">
    <property type="entry name" value="PhdYeFM_antitox"/>
    <property type="match status" value="1"/>
</dbReference>
<reference evidence="3 4" key="1">
    <citation type="submission" date="2019-05" db="EMBL/GenBank/DDBJ databases">
        <title>Mycolicibacterium sphagni ENV482 genome assembly.</title>
        <authorList>
            <person name="Chen W."/>
            <person name="Faulkner N.W."/>
            <person name="Hyman M.R."/>
        </authorList>
    </citation>
    <scope>NUCLEOTIDE SEQUENCE [LARGE SCALE GENOMIC DNA]</scope>
    <source>
        <strain evidence="3 4">ENV482</strain>
    </source>
</reference>
<evidence type="ECO:0000313" key="4">
    <source>
        <dbReference type="Proteomes" id="UP000708347"/>
    </source>
</evidence>
<evidence type="ECO:0000256" key="2">
    <source>
        <dbReference type="RuleBase" id="RU362080"/>
    </source>
</evidence>
<accession>A0ABX2JXJ7</accession>
<comment type="similarity">
    <text evidence="1 2">Belongs to the phD/YefM antitoxin family.</text>
</comment>
<evidence type="ECO:0000313" key="3">
    <source>
        <dbReference type="EMBL" id="NTY62140.1"/>
    </source>
</evidence>
<dbReference type="PANTHER" id="PTHR35377">
    <property type="entry name" value="ANTITOXIN VAPB49-RELATED-RELATED"/>
    <property type="match status" value="1"/>
</dbReference>
<organism evidence="3 4">
    <name type="scientific">Mycolicibacterium sphagni</name>
    <dbReference type="NCBI Taxonomy" id="1786"/>
    <lineage>
        <taxon>Bacteria</taxon>
        <taxon>Bacillati</taxon>
        <taxon>Actinomycetota</taxon>
        <taxon>Actinomycetes</taxon>
        <taxon>Mycobacteriales</taxon>
        <taxon>Mycobacteriaceae</taxon>
        <taxon>Mycolicibacterium</taxon>
    </lineage>
</organism>
<comment type="caution">
    <text evidence="3">The sequence shown here is derived from an EMBL/GenBank/DDBJ whole genome shotgun (WGS) entry which is preliminary data.</text>
</comment>
<dbReference type="Gene3D" id="3.40.1620.10">
    <property type="entry name" value="YefM-like domain"/>
    <property type="match status" value="1"/>
</dbReference>
<dbReference type="SUPFAM" id="SSF143120">
    <property type="entry name" value="YefM-like"/>
    <property type="match status" value="1"/>
</dbReference>